<dbReference type="EC" id="3.4.17.-" evidence="9"/>
<evidence type="ECO:0000256" key="6">
    <source>
        <dbReference type="ARBA" id="ARBA00023049"/>
    </source>
</evidence>
<name>A0ABW3RSV1_9BACL</name>
<dbReference type="PRINTS" id="PR00765">
    <property type="entry name" value="CRBOXYPTASEA"/>
</dbReference>
<keyword evidence="3" id="KW-0645">Protease</keyword>
<keyword evidence="9" id="KW-0121">Carboxypeptidase</keyword>
<feature type="active site" description="Proton donor/acceptor" evidence="7">
    <location>
        <position position="275"/>
    </location>
</feature>
<dbReference type="GO" id="GO:0004180">
    <property type="term" value="F:carboxypeptidase activity"/>
    <property type="evidence" value="ECO:0007669"/>
    <property type="project" value="UniProtKB-KW"/>
</dbReference>
<proteinExistence type="inferred from homology"/>
<feature type="domain" description="Peptidase M14" evidence="8">
    <location>
        <begin position="12"/>
        <end position="308"/>
    </location>
</feature>
<dbReference type="InterPro" id="IPR000834">
    <property type="entry name" value="Peptidase_M14"/>
</dbReference>
<evidence type="ECO:0000313" key="9">
    <source>
        <dbReference type="EMBL" id="MFD1175479.1"/>
    </source>
</evidence>
<organism evidence="9 10">
    <name type="scientific">Paenibacillus puldeungensis</name>
    <dbReference type="NCBI Taxonomy" id="696536"/>
    <lineage>
        <taxon>Bacteria</taxon>
        <taxon>Bacillati</taxon>
        <taxon>Bacillota</taxon>
        <taxon>Bacilli</taxon>
        <taxon>Bacillales</taxon>
        <taxon>Paenibacillaceae</taxon>
        <taxon>Paenibacillus</taxon>
    </lineage>
</organism>
<dbReference type="CDD" id="cd06229">
    <property type="entry name" value="M14_Endopeptidase_I"/>
    <property type="match status" value="1"/>
</dbReference>
<dbReference type="PANTHER" id="PTHR11705">
    <property type="entry name" value="PROTEASE FAMILY M14 CARBOXYPEPTIDASE A,B"/>
    <property type="match status" value="1"/>
</dbReference>
<evidence type="ECO:0000256" key="4">
    <source>
        <dbReference type="ARBA" id="ARBA00022801"/>
    </source>
</evidence>
<comment type="caution">
    <text evidence="9">The sequence shown here is derived from an EMBL/GenBank/DDBJ whole genome shotgun (WGS) entry which is preliminary data.</text>
</comment>
<evidence type="ECO:0000256" key="1">
    <source>
        <dbReference type="ARBA" id="ARBA00001947"/>
    </source>
</evidence>
<comment type="similarity">
    <text evidence="2 7">Belongs to the peptidase M14 family.</text>
</comment>
<dbReference type="RefSeq" id="WP_379316876.1">
    <property type="nucleotide sequence ID" value="NZ_JBHTLM010000002.1"/>
</dbReference>
<evidence type="ECO:0000256" key="3">
    <source>
        <dbReference type="ARBA" id="ARBA00022670"/>
    </source>
</evidence>
<protein>
    <submittedName>
        <fullName evidence="9">M14 family metallocarboxypeptidase</fullName>
        <ecNumber evidence="9">3.4.17.-</ecNumber>
    </submittedName>
</protein>
<keyword evidence="5" id="KW-0862">Zinc</keyword>
<accession>A0ABW3RSV1</accession>
<dbReference type="InterPro" id="IPR034274">
    <property type="entry name" value="ENP1_M14_CPD"/>
</dbReference>
<evidence type="ECO:0000256" key="5">
    <source>
        <dbReference type="ARBA" id="ARBA00022833"/>
    </source>
</evidence>
<keyword evidence="10" id="KW-1185">Reference proteome</keyword>
<reference evidence="10" key="1">
    <citation type="journal article" date="2019" name="Int. J. Syst. Evol. Microbiol.">
        <title>The Global Catalogue of Microorganisms (GCM) 10K type strain sequencing project: providing services to taxonomists for standard genome sequencing and annotation.</title>
        <authorList>
            <consortium name="The Broad Institute Genomics Platform"/>
            <consortium name="The Broad Institute Genome Sequencing Center for Infectious Disease"/>
            <person name="Wu L."/>
            <person name="Ma J."/>
        </authorList>
    </citation>
    <scope>NUCLEOTIDE SEQUENCE [LARGE SCALE GENOMIC DNA]</scope>
    <source>
        <strain evidence="10">CCUG 59189</strain>
    </source>
</reference>
<evidence type="ECO:0000313" key="10">
    <source>
        <dbReference type="Proteomes" id="UP001597262"/>
    </source>
</evidence>
<keyword evidence="6" id="KW-0482">Metalloprotease</keyword>
<dbReference type="EMBL" id="JBHTLM010000002">
    <property type="protein sequence ID" value="MFD1175479.1"/>
    <property type="molecule type" value="Genomic_DNA"/>
</dbReference>
<evidence type="ECO:0000256" key="7">
    <source>
        <dbReference type="PROSITE-ProRule" id="PRU01379"/>
    </source>
</evidence>
<evidence type="ECO:0000256" key="2">
    <source>
        <dbReference type="ARBA" id="ARBA00005988"/>
    </source>
</evidence>
<keyword evidence="4 9" id="KW-0378">Hydrolase</keyword>
<sequence>MLAAESIVNPHQIYSYKVMQRDMEKLAETYPDLISYESLGQTKYGRHLWAIKIGRGQSVLFLNGSHHAREWLTTPLLMKMLDTYAAAYYSNTSISKYSVRDLLDNVSIWVVPMVNPDGVTLSQQGTAGLPQSLAKLLKKYNGNSSNFNRWKANMEGIDLNRQYPASWNTIRNSTSYPWYQNYKGKQPAQAKEVQMLMDFTYRIDPEVTVSYHSSGEILFWHFNTLSKNVARDKAMAIDLGNLTGYSLVRPEKNPSGGGYKDWFVQQFGRPGFTIEIGDYAGEGSLPLSQFNTIWNENREVGLYTAQRTYNLWLGKQKVQSAQQSLSLLAGTSLYSYPGAKGALSSLSPQVLEITAQKGDWYEVSADIGTGWIHPAPGMLASVEQLNGTALLQETVTSYQYPDPFAPIISTVTPQNVQVTGRWEKWLRIHTESGDQWIDGHNIEVQEGTAPATQ</sequence>
<dbReference type="SUPFAM" id="SSF53187">
    <property type="entry name" value="Zn-dependent exopeptidases"/>
    <property type="match status" value="1"/>
</dbReference>
<dbReference type="Proteomes" id="UP001597262">
    <property type="component" value="Unassembled WGS sequence"/>
</dbReference>
<evidence type="ECO:0000259" key="8">
    <source>
        <dbReference type="PROSITE" id="PS52035"/>
    </source>
</evidence>
<gene>
    <name evidence="9" type="ORF">ACFQ3W_04080</name>
</gene>
<comment type="cofactor">
    <cofactor evidence="1">
        <name>Zn(2+)</name>
        <dbReference type="ChEBI" id="CHEBI:29105"/>
    </cofactor>
</comment>
<dbReference type="SMART" id="SM00631">
    <property type="entry name" value="Zn_pept"/>
    <property type="match status" value="1"/>
</dbReference>
<dbReference type="PROSITE" id="PS52035">
    <property type="entry name" value="PEPTIDASE_M14"/>
    <property type="match status" value="1"/>
</dbReference>
<dbReference type="Pfam" id="PF00246">
    <property type="entry name" value="Peptidase_M14"/>
    <property type="match status" value="1"/>
</dbReference>
<dbReference type="Gene3D" id="3.40.630.10">
    <property type="entry name" value="Zn peptidases"/>
    <property type="match status" value="1"/>
</dbReference>
<dbReference type="PANTHER" id="PTHR11705:SF143">
    <property type="entry name" value="SLL0236 PROTEIN"/>
    <property type="match status" value="1"/>
</dbReference>